<evidence type="ECO:0000256" key="5">
    <source>
        <dbReference type="ARBA" id="ARBA00022840"/>
    </source>
</evidence>
<keyword evidence="1" id="KW-0723">Serine/threonine-protein kinase</keyword>
<dbReference type="GO" id="GO:0033316">
    <property type="term" value="P:meiotic spindle assembly checkpoint signaling"/>
    <property type="evidence" value="ECO:0007669"/>
    <property type="project" value="TreeGrafter"/>
</dbReference>
<dbReference type="PROSITE" id="PS00108">
    <property type="entry name" value="PROTEIN_KINASE_ST"/>
    <property type="match status" value="1"/>
</dbReference>
<dbReference type="Pfam" id="PF00069">
    <property type="entry name" value="Pkinase"/>
    <property type="match status" value="1"/>
</dbReference>
<dbReference type="GO" id="GO:0004712">
    <property type="term" value="F:protein serine/threonine/tyrosine kinase activity"/>
    <property type="evidence" value="ECO:0007669"/>
    <property type="project" value="TreeGrafter"/>
</dbReference>
<evidence type="ECO:0000256" key="4">
    <source>
        <dbReference type="ARBA" id="ARBA00022777"/>
    </source>
</evidence>
<dbReference type="GO" id="GO:0034501">
    <property type="term" value="P:protein localization to kinetochore"/>
    <property type="evidence" value="ECO:0007669"/>
    <property type="project" value="TreeGrafter"/>
</dbReference>
<dbReference type="GO" id="GO:0005634">
    <property type="term" value="C:nucleus"/>
    <property type="evidence" value="ECO:0007669"/>
    <property type="project" value="TreeGrafter"/>
</dbReference>
<dbReference type="Proteomes" id="UP000274429">
    <property type="component" value="Unassembled WGS sequence"/>
</dbReference>
<dbReference type="InterPro" id="IPR000719">
    <property type="entry name" value="Prot_kinase_dom"/>
</dbReference>
<keyword evidence="4" id="KW-0418">Kinase</keyword>
<dbReference type="PANTHER" id="PTHR22974:SF21">
    <property type="entry name" value="DUAL SPECIFICITY PROTEIN KINASE TTK"/>
    <property type="match status" value="1"/>
</dbReference>
<evidence type="ECO:0000313" key="7">
    <source>
        <dbReference type="EMBL" id="VDM31308.1"/>
    </source>
</evidence>
<dbReference type="GO" id="GO:0007094">
    <property type="term" value="P:mitotic spindle assembly checkpoint signaling"/>
    <property type="evidence" value="ECO:0007669"/>
    <property type="project" value="TreeGrafter"/>
</dbReference>
<dbReference type="PANTHER" id="PTHR22974">
    <property type="entry name" value="MIXED LINEAGE PROTEIN KINASE"/>
    <property type="match status" value="1"/>
</dbReference>
<evidence type="ECO:0000256" key="1">
    <source>
        <dbReference type="ARBA" id="ARBA00022527"/>
    </source>
</evidence>
<accession>A0A3P7H8H2</accession>
<name>A0A3P7H8H2_HYDTA</name>
<dbReference type="GO" id="GO:0007059">
    <property type="term" value="P:chromosome segregation"/>
    <property type="evidence" value="ECO:0007669"/>
    <property type="project" value="TreeGrafter"/>
</dbReference>
<sequence length="271" mass="29950">MLPGIVHLDLKPENFVIVRGMLKLIDLGISQRLPADSTHMDLLKPMGSIVYMSPEQLASIASSNFPNIVGGNDAKRLTHSSTANQLISPYFIAEFILLIYPSESCRLVRCALVEPWCRFMRLLHHSRLQFTHFCPSASVASVTYTLLGVAFCHGRILLFAYVTELVSPTIWNLPSLVFQIRLKTDIWALGIILYEMLHGHSPYCGAQQAAILTAILSPSVPIRFPHVNNAKLDKVSANALSHHKISVSHVASMGKLNCLTPSPMNLSRTLA</sequence>
<evidence type="ECO:0000259" key="6">
    <source>
        <dbReference type="PROSITE" id="PS50011"/>
    </source>
</evidence>
<dbReference type="SUPFAM" id="SSF56112">
    <property type="entry name" value="Protein kinase-like (PK-like)"/>
    <property type="match status" value="1"/>
</dbReference>
<evidence type="ECO:0000256" key="3">
    <source>
        <dbReference type="ARBA" id="ARBA00022741"/>
    </source>
</evidence>
<keyword evidence="8" id="KW-1185">Reference proteome</keyword>
<dbReference type="InterPro" id="IPR008271">
    <property type="entry name" value="Ser/Thr_kinase_AS"/>
</dbReference>
<keyword evidence="3" id="KW-0547">Nucleotide-binding</keyword>
<dbReference type="AlphaFoldDB" id="A0A3P7H8H2"/>
<evidence type="ECO:0000313" key="8">
    <source>
        <dbReference type="Proteomes" id="UP000274429"/>
    </source>
</evidence>
<evidence type="ECO:0000256" key="2">
    <source>
        <dbReference type="ARBA" id="ARBA00022679"/>
    </source>
</evidence>
<reference evidence="7 8" key="1">
    <citation type="submission" date="2018-11" db="EMBL/GenBank/DDBJ databases">
        <authorList>
            <consortium name="Pathogen Informatics"/>
        </authorList>
    </citation>
    <scope>NUCLEOTIDE SEQUENCE [LARGE SCALE GENOMIC DNA]</scope>
</reference>
<proteinExistence type="predicted"/>
<dbReference type="OrthoDB" id="20524at2759"/>
<organism evidence="7 8">
    <name type="scientific">Hydatigena taeniaeformis</name>
    <name type="common">Feline tapeworm</name>
    <name type="synonym">Taenia taeniaeformis</name>
    <dbReference type="NCBI Taxonomy" id="6205"/>
    <lineage>
        <taxon>Eukaryota</taxon>
        <taxon>Metazoa</taxon>
        <taxon>Spiralia</taxon>
        <taxon>Lophotrochozoa</taxon>
        <taxon>Platyhelminthes</taxon>
        <taxon>Cestoda</taxon>
        <taxon>Eucestoda</taxon>
        <taxon>Cyclophyllidea</taxon>
        <taxon>Taeniidae</taxon>
        <taxon>Hydatigera</taxon>
    </lineage>
</organism>
<keyword evidence="5" id="KW-0067">ATP-binding</keyword>
<gene>
    <name evidence="7" type="ORF">TTAC_LOCUS7006</name>
</gene>
<feature type="domain" description="Protein kinase" evidence="6">
    <location>
        <begin position="1"/>
        <end position="271"/>
    </location>
</feature>
<keyword evidence="2" id="KW-0808">Transferase</keyword>
<dbReference type="Gene3D" id="1.10.510.10">
    <property type="entry name" value="Transferase(Phosphotransferase) domain 1"/>
    <property type="match status" value="2"/>
</dbReference>
<dbReference type="GO" id="GO:0004674">
    <property type="term" value="F:protein serine/threonine kinase activity"/>
    <property type="evidence" value="ECO:0007669"/>
    <property type="project" value="UniProtKB-KW"/>
</dbReference>
<dbReference type="InterPro" id="IPR011009">
    <property type="entry name" value="Kinase-like_dom_sf"/>
</dbReference>
<protein>
    <recommendedName>
        <fullName evidence="6">Protein kinase domain-containing protein</fullName>
    </recommendedName>
</protein>
<dbReference type="PROSITE" id="PS50011">
    <property type="entry name" value="PROTEIN_KINASE_DOM"/>
    <property type="match status" value="1"/>
</dbReference>
<dbReference type="GO" id="GO:0005524">
    <property type="term" value="F:ATP binding"/>
    <property type="evidence" value="ECO:0007669"/>
    <property type="project" value="UniProtKB-KW"/>
</dbReference>
<dbReference type="GO" id="GO:0000776">
    <property type="term" value="C:kinetochore"/>
    <property type="evidence" value="ECO:0007669"/>
    <property type="project" value="TreeGrafter"/>
</dbReference>
<dbReference type="EMBL" id="UYWX01020338">
    <property type="protein sequence ID" value="VDM31308.1"/>
    <property type="molecule type" value="Genomic_DNA"/>
</dbReference>